<dbReference type="NCBIfam" id="TIGR02937">
    <property type="entry name" value="sigma70-ECF"/>
    <property type="match status" value="1"/>
</dbReference>
<dbReference type="PANTHER" id="PTHR43133:SF63">
    <property type="entry name" value="RNA POLYMERASE SIGMA FACTOR FECI-RELATED"/>
    <property type="match status" value="1"/>
</dbReference>
<evidence type="ECO:0000256" key="3">
    <source>
        <dbReference type="ARBA" id="ARBA00023082"/>
    </source>
</evidence>
<dbReference type="EMBL" id="LPZR01000094">
    <property type="protein sequence ID" value="KYO54220.1"/>
    <property type="molecule type" value="Genomic_DNA"/>
</dbReference>
<dbReference type="InterPro" id="IPR013324">
    <property type="entry name" value="RNA_pol_sigma_r3/r4-like"/>
</dbReference>
<dbReference type="Gene3D" id="1.10.10.10">
    <property type="entry name" value="Winged helix-like DNA-binding domain superfamily/Winged helix DNA-binding domain"/>
    <property type="match status" value="1"/>
</dbReference>
<dbReference type="SUPFAM" id="SSF88946">
    <property type="entry name" value="Sigma2 domain of RNA polymerase sigma factors"/>
    <property type="match status" value="1"/>
</dbReference>
<gene>
    <name evidence="7" type="ORF">AUP44_25490</name>
</gene>
<comment type="caution">
    <text evidence="7">The sequence shown here is derived from an EMBL/GenBank/DDBJ whole genome shotgun (WGS) entry which is preliminary data.</text>
</comment>
<dbReference type="InterPro" id="IPR013325">
    <property type="entry name" value="RNA_pol_sigma_r2"/>
</dbReference>
<organism evidence="7 8">
    <name type="scientific">Tistrella mobilis</name>
    <dbReference type="NCBI Taxonomy" id="171437"/>
    <lineage>
        <taxon>Bacteria</taxon>
        <taxon>Pseudomonadati</taxon>
        <taxon>Pseudomonadota</taxon>
        <taxon>Alphaproteobacteria</taxon>
        <taxon>Geminicoccales</taxon>
        <taxon>Geminicoccaceae</taxon>
        <taxon>Tistrella</taxon>
    </lineage>
</organism>
<dbReference type="Pfam" id="PF08281">
    <property type="entry name" value="Sigma70_r4_2"/>
    <property type="match status" value="1"/>
</dbReference>
<evidence type="ECO:0000313" key="7">
    <source>
        <dbReference type="EMBL" id="KYO54220.1"/>
    </source>
</evidence>
<dbReference type="GO" id="GO:0003677">
    <property type="term" value="F:DNA binding"/>
    <property type="evidence" value="ECO:0007669"/>
    <property type="project" value="InterPro"/>
</dbReference>
<dbReference type="Proteomes" id="UP000075787">
    <property type="component" value="Unassembled WGS sequence"/>
</dbReference>
<dbReference type="InterPro" id="IPR036388">
    <property type="entry name" value="WH-like_DNA-bd_sf"/>
</dbReference>
<evidence type="ECO:0000313" key="8">
    <source>
        <dbReference type="Proteomes" id="UP000075787"/>
    </source>
</evidence>
<protein>
    <submittedName>
        <fullName evidence="7">RNA polymerase subunit sigma-70</fullName>
    </submittedName>
</protein>
<evidence type="ECO:0000259" key="6">
    <source>
        <dbReference type="Pfam" id="PF08281"/>
    </source>
</evidence>
<dbReference type="PANTHER" id="PTHR43133">
    <property type="entry name" value="RNA POLYMERASE ECF-TYPE SIGMA FACTO"/>
    <property type="match status" value="1"/>
</dbReference>
<keyword evidence="2" id="KW-0805">Transcription regulation</keyword>
<dbReference type="Pfam" id="PF04542">
    <property type="entry name" value="Sigma70_r2"/>
    <property type="match status" value="1"/>
</dbReference>
<dbReference type="AlphaFoldDB" id="A0A162LBB3"/>
<dbReference type="InterPro" id="IPR007627">
    <property type="entry name" value="RNA_pol_sigma70_r2"/>
</dbReference>
<evidence type="ECO:0000256" key="2">
    <source>
        <dbReference type="ARBA" id="ARBA00023015"/>
    </source>
</evidence>
<dbReference type="GO" id="GO:0006352">
    <property type="term" value="P:DNA-templated transcription initiation"/>
    <property type="evidence" value="ECO:0007669"/>
    <property type="project" value="InterPro"/>
</dbReference>
<dbReference type="GO" id="GO:0016987">
    <property type="term" value="F:sigma factor activity"/>
    <property type="evidence" value="ECO:0007669"/>
    <property type="project" value="UniProtKB-KW"/>
</dbReference>
<proteinExistence type="inferred from homology"/>
<accession>A0A162LBB3</accession>
<name>A0A162LBB3_9PROT</name>
<feature type="domain" description="RNA polymerase sigma-70 region 2" evidence="5">
    <location>
        <begin position="11"/>
        <end position="73"/>
    </location>
</feature>
<dbReference type="InterPro" id="IPR039425">
    <property type="entry name" value="RNA_pol_sigma-70-like"/>
</dbReference>
<dbReference type="RefSeq" id="WP_062763202.1">
    <property type="nucleotide sequence ID" value="NZ_CP121045.1"/>
</dbReference>
<dbReference type="Gene3D" id="1.10.1740.10">
    <property type="match status" value="1"/>
</dbReference>
<reference evidence="7 8" key="1">
    <citation type="submission" date="2015-12" db="EMBL/GenBank/DDBJ databases">
        <title>Genome sequence of Tistrella mobilis MCCC 1A02139.</title>
        <authorList>
            <person name="Lu L."/>
            <person name="Lai Q."/>
            <person name="Shao Z."/>
            <person name="Qian P."/>
        </authorList>
    </citation>
    <scope>NUCLEOTIDE SEQUENCE [LARGE SCALE GENOMIC DNA]</scope>
    <source>
        <strain evidence="7 8">MCCC 1A02139</strain>
    </source>
</reference>
<dbReference type="InterPro" id="IPR013249">
    <property type="entry name" value="RNA_pol_sigma70_r4_t2"/>
</dbReference>
<dbReference type="GeneID" id="97240588"/>
<comment type="similarity">
    <text evidence="1">Belongs to the sigma-70 factor family. ECF subfamily.</text>
</comment>
<dbReference type="InterPro" id="IPR014284">
    <property type="entry name" value="RNA_pol_sigma-70_dom"/>
</dbReference>
<dbReference type="SUPFAM" id="SSF88659">
    <property type="entry name" value="Sigma3 and sigma4 domains of RNA polymerase sigma factors"/>
    <property type="match status" value="1"/>
</dbReference>
<feature type="domain" description="RNA polymerase sigma factor 70 region 4 type 2" evidence="6">
    <location>
        <begin position="111"/>
        <end position="161"/>
    </location>
</feature>
<dbReference type="OrthoDB" id="9794372at2"/>
<keyword evidence="3" id="KW-0731">Sigma factor</keyword>
<evidence type="ECO:0000259" key="5">
    <source>
        <dbReference type="Pfam" id="PF04542"/>
    </source>
</evidence>
<sequence length="171" mass="19852">MTTTLTEIFLHSRQRLIRRVRRIVWDPQIAEDLAQETYIRAAHADRTGTIEQMEAYLHRTARNLALDHLRRRQTRAAVERPETPDHDIRDIAADQPAVDDRLAAREELDHVRAALSRLPERAQKVVVLARIEGWSNAHIARHLDISERTVFNDLKLALGHCRDALARLERK</sequence>
<evidence type="ECO:0000256" key="1">
    <source>
        <dbReference type="ARBA" id="ARBA00010641"/>
    </source>
</evidence>
<evidence type="ECO:0000256" key="4">
    <source>
        <dbReference type="ARBA" id="ARBA00023163"/>
    </source>
</evidence>
<keyword evidence="4" id="KW-0804">Transcription</keyword>